<reference evidence="1 2" key="1">
    <citation type="submission" date="2011-01" db="EMBL/GenBank/DDBJ databases">
        <authorList>
            <person name="Muzny D."/>
            <person name="Qin X."/>
            <person name="Deng J."/>
            <person name="Jiang H."/>
            <person name="Liu Y."/>
            <person name="Qu J."/>
            <person name="Song X.-Z."/>
            <person name="Zhang L."/>
            <person name="Thornton R."/>
            <person name="Coyle M."/>
            <person name="Francisco L."/>
            <person name="Jackson L."/>
            <person name="Javaid M."/>
            <person name="Korchina V."/>
            <person name="Kovar C."/>
            <person name="Mata R."/>
            <person name="Mathew T."/>
            <person name="Ngo R."/>
            <person name="Nguyen L."/>
            <person name="Nguyen N."/>
            <person name="Okwuonu G."/>
            <person name="Ongeri F."/>
            <person name="Pham C."/>
            <person name="Simmons D."/>
            <person name="Wilczek-Boney K."/>
            <person name="Hale W."/>
            <person name="Jakkamsetti A."/>
            <person name="Pham P."/>
            <person name="Ruth R."/>
            <person name="San Lucas F."/>
            <person name="Warren J."/>
            <person name="Zhang J."/>
            <person name="Zhao Z."/>
            <person name="Zhou C."/>
            <person name="Zhu D."/>
            <person name="Lee S."/>
            <person name="Bess C."/>
            <person name="Blankenburg K."/>
            <person name="Forbes L."/>
            <person name="Fu Q."/>
            <person name="Gubbala S."/>
            <person name="Hirani K."/>
            <person name="Jayaseelan J.C."/>
            <person name="Lara F."/>
            <person name="Munidasa M."/>
            <person name="Palculict T."/>
            <person name="Patil S."/>
            <person name="Pu L.-L."/>
            <person name="Saada N."/>
            <person name="Tang L."/>
            <person name="Weissenberger G."/>
            <person name="Zhu Y."/>
            <person name="Hemphill L."/>
            <person name="Shang Y."/>
            <person name="Youmans B."/>
            <person name="Ayvaz T."/>
            <person name="Ross M."/>
            <person name="Santibanez J."/>
            <person name="Aqrawi P."/>
            <person name="Gross S."/>
            <person name="Joshi V."/>
            <person name="Fowler G."/>
            <person name="Nazareth L."/>
            <person name="Reid J."/>
            <person name="Worley K."/>
            <person name="Petrosino J."/>
            <person name="Highlander S."/>
            <person name="Gibbs R."/>
        </authorList>
    </citation>
    <scope>NUCLEOTIDE SEQUENCE [LARGE SCALE GENOMIC DNA]</scope>
    <source>
        <strain evidence="1 2">DSM 16608</strain>
    </source>
</reference>
<proteinExistence type="predicted"/>
<keyword evidence="2" id="KW-1185">Reference proteome</keyword>
<evidence type="ECO:0000313" key="1">
    <source>
        <dbReference type="EMBL" id="EGC21118.1"/>
    </source>
</evidence>
<dbReference type="EMBL" id="AEWX01000004">
    <property type="protein sequence ID" value="EGC21118.1"/>
    <property type="molecule type" value="Genomic_DNA"/>
</dbReference>
<dbReference type="Proteomes" id="UP000005697">
    <property type="component" value="Unassembled WGS sequence"/>
</dbReference>
<name>F0F4G0_9BACT</name>
<dbReference type="AlphaFoldDB" id="F0F4G0"/>
<sequence>MGLILLIETEFRWKIQNQSHKPAGQRKRFFFRGFWTMFLLHNSLFQSLMRRFSMPKSILTIRFRTSQKNVFPYF</sequence>
<protein>
    <submittedName>
        <fullName evidence="1">Uncharacterized protein</fullName>
    </submittedName>
</protein>
<dbReference type="HOGENOM" id="CLU_2684757_0_0_10"/>
<evidence type="ECO:0000313" key="2">
    <source>
        <dbReference type="Proteomes" id="UP000005697"/>
    </source>
</evidence>
<gene>
    <name evidence="1" type="ORF">HMPREF9141_0476</name>
</gene>
<organism evidence="1 2">
    <name type="scientific">Prevotella multiformis DSM 16608</name>
    <dbReference type="NCBI Taxonomy" id="888743"/>
    <lineage>
        <taxon>Bacteria</taxon>
        <taxon>Pseudomonadati</taxon>
        <taxon>Bacteroidota</taxon>
        <taxon>Bacteroidia</taxon>
        <taxon>Bacteroidales</taxon>
        <taxon>Prevotellaceae</taxon>
        <taxon>Prevotella</taxon>
    </lineage>
</organism>
<comment type="caution">
    <text evidence="1">The sequence shown here is derived from an EMBL/GenBank/DDBJ whole genome shotgun (WGS) entry which is preliminary data.</text>
</comment>
<accession>F0F4G0</accession>